<dbReference type="InterPro" id="IPR000719">
    <property type="entry name" value="Prot_kinase_dom"/>
</dbReference>
<protein>
    <recommendedName>
        <fullName evidence="7">Protein kinase domain-containing protein</fullName>
    </recommendedName>
</protein>
<dbReference type="EMBL" id="BOOC01000027">
    <property type="protein sequence ID" value="GIH42015.1"/>
    <property type="molecule type" value="Genomic_DNA"/>
</dbReference>
<feature type="compositionally biased region" description="Gly residues" evidence="5">
    <location>
        <begin position="326"/>
        <end position="353"/>
    </location>
</feature>
<dbReference type="InterPro" id="IPR015943">
    <property type="entry name" value="WD40/YVTN_repeat-like_dom_sf"/>
</dbReference>
<keyword evidence="3" id="KW-0418">Kinase</keyword>
<feature type="compositionally biased region" description="Low complexity" evidence="5">
    <location>
        <begin position="530"/>
        <end position="552"/>
    </location>
</feature>
<sequence length="848" mass="86267">MPPAEVAPLRAGEPGRLGAYRLAGRLGEGGQGVVYLGEGPSGEQVAIKWLRPDLAADPDMVERFLREVAAAKRVAPFCTAQVVETGVEAERPYIVSEYIEGPSLQKRVLTGGPLAGPALHRLAVGTATALAAIHRAGIVHRDLKPANVIMGPDGPRVIDFGIARALDASSTLTSRPVGTPSYMSPEQIMGHAAGPAADLFAWGCTIVHAATGESPFGIDSLPAVINRILNGEPKLGNLQPPLRDTVVACLSKDPNARPTAEQVLLGLLQHTAPTPAILEEAAAAAAAPPVPGPGSGAGFGAGPGAGSGFGAGAGAGSGFGASAGAGMGHGAGASAGSAAGDGVGSAPGPGPAAGEGRPAGQPQAFSPGRSADAGPRPFSSGPSAPPPSSRVAGPPPSSSPAAGPPGPASSAAGPPRPAFSQGQPPPPPPPGGVGPRPFSPGPSPGAQPSAPDSGRAYPVPPPHSVPPLSVPPYPAAASRAAADTRPGGGDGRPPRRYGPALVSGIVAVAIVAVVGVVLVSRHGGTVRADASASPSPSATTPSPLPSPLTRTRLPGVDATIYENPADPVKLTYYEVQDTAKDEWIDYPRSTATGTFTKDVTYWQQSLSPDLTISAGRTRKYTSDNYHGVDLVDRATGAVRTVKTVKYPLTYEYADWTADSRHLLLSVRNPGGSTWTTKGFVLVDAAAGTATVRRVNDPAIKYGRFYFTGDGSAVATWFDDGASSGIRYYDLKGNLLKTLAGVGTPYNTLAGLFSPSGASMVTMCAHDEGTACLWDASTGAPTGRISSGCSKVLGWWDERHLFCWTPVVSNASKVVVIDLRGHVLRTLLETSESDRLGPFYSHVRPAGAN</sequence>
<dbReference type="Proteomes" id="UP000603904">
    <property type="component" value="Unassembled WGS sequence"/>
</dbReference>
<dbReference type="RefSeq" id="WP_204059305.1">
    <property type="nucleotide sequence ID" value="NZ_BAAAGP010000021.1"/>
</dbReference>
<feature type="region of interest" description="Disordered" evidence="5">
    <location>
        <begin position="326"/>
        <end position="495"/>
    </location>
</feature>
<feature type="compositionally biased region" description="Pro residues" evidence="5">
    <location>
        <begin position="458"/>
        <end position="474"/>
    </location>
</feature>
<evidence type="ECO:0000256" key="3">
    <source>
        <dbReference type="ARBA" id="ARBA00022777"/>
    </source>
</evidence>
<dbReference type="PANTHER" id="PTHR43289">
    <property type="entry name" value="MITOGEN-ACTIVATED PROTEIN KINASE KINASE KINASE 20-RELATED"/>
    <property type="match status" value="1"/>
</dbReference>
<evidence type="ECO:0000256" key="2">
    <source>
        <dbReference type="ARBA" id="ARBA00022741"/>
    </source>
</evidence>
<feature type="compositionally biased region" description="Low complexity" evidence="5">
    <location>
        <begin position="408"/>
        <end position="422"/>
    </location>
</feature>
<dbReference type="InterPro" id="IPR011009">
    <property type="entry name" value="Kinase-like_dom_sf"/>
</dbReference>
<keyword evidence="2" id="KW-0547">Nucleotide-binding</keyword>
<dbReference type="Pfam" id="PF00069">
    <property type="entry name" value="Pkinase"/>
    <property type="match status" value="1"/>
</dbReference>
<dbReference type="Gene3D" id="2.130.10.10">
    <property type="entry name" value="YVTN repeat-like/Quinoprotein amine dehydrogenase"/>
    <property type="match status" value="1"/>
</dbReference>
<feature type="compositionally biased region" description="Pro residues" evidence="5">
    <location>
        <begin position="383"/>
        <end position="407"/>
    </location>
</feature>
<keyword evidence="9" id="KW-1185">Reference proteome</keyword>
<organism evidence="8 9">
    <name type="scientific">Microbispora corallina</name>
    <dbReference type="NCBI Taxonomy" id="83302"/>
    <lineage>
        <taxon>Bacteria</taxon>
        <taxon>Bacillati</taxon>
        <taxon>Actinomycetota</taxon>
        <taxon>Actinomycetes</taxon>
        <taxon>Streptosporangiales</taxon>
        <taxon>Streptosporangiaceae</taxon>
        <taxon>Microbispora</taxon>
    </lineage>
</organism>
<feature type="compositionally biased region" description="Pro residues" evidence="5">
    <location>
        <begin position="423"/>
        <end position="445"/>
    </location>
</feature>
<dbReference type="SUPFAM" id="SSF56112">
    <property type="entry name" value="Protein kinase-like (PK-like)"/>
    <property type="match status" value="1"/>
</dbReference>
<name>A0ABQ4G4L0_9ACTN</name>
<evidence type="ECO:0000256" key="5">
    <source>
        <dbReference type="SAM" id="MobiDB-lite"/>
    </source>
</evidence>
<dbReference type="InterPro" id="IPR008271">
    <property type="entry name" value="Ser/Thr_kinase_AS"/>
</dbReference>
<evidence type="ECO:0000256" key="4">
    <source>
        <dbReference type="ARBA" id="ARBA00022840"/>
    </source>
</evidence>
<feature type="compositionally biased region" description="Low complexity" evidence="5">
    <location>
        <begin position="475"/>
        <end position="485"/>
    </location>
</feature>
<keyword evidence="6" id="KW-0812">Transmembrane</keyword>
<dbReference type="SMART" id="SM00220">
    <property type="entry name" value="S_TKc"/>
    <property type="match status" value="1"/>
</dbReference>
<proteinExistence type="predicted"/>
<feature type="transmembrane region" description="Helical" evidence="6">
    <location>
        <begin position="500"/>
        <end position="519"/>
    </location>
</feature>
<dbReference type="CDD" id="cd14014">
    <property type="entry name" value="STKc_PknB_like"/>
    <property type="match status" value="1"/>
</dbReference>
<gene>
    <name evidence="8" type="ORF">Mco01_50150</name>
</gene>
<feature type="region of interest" description="Disordered" evidence="5">
    <location>
        <begin position="526"/>
        <end position="552"/>
    </location>
</feature>
<keyword evidence="4" id="KW-0067">ATP-binding</keyword>
<keyword evidence="1" id="KW-0808">Transferase</keyword>
<dbReference type="Gene3D" id="3.30.200.20">
    <property type="entry name" value="Phosphorylase Kinase, domain 1"/>
    <property type="match status" value="1"/>
</dbReference>
<evidence type="ECO:0000313" key="8">
    <source>
        <dbReference type="EMBL" id="GIH42015.1"/>
    </source>
</evidence>
<dbReference type="Gene3D" id="1.10.510.10">
    <property type="entry name" value="Transferase(Phosphotransferase) domain 1"/>
    <property type="match status" value="1"/>
</dbReference>
<feature type="compositionally biased region" description="Low complexity" evidence="5">
    <location>
        <begin position="373"/>
        <end position="382"/>
    </location>
</feature>
<keyword evidence="6" id="KW-0472">Membrane</keyword>
<evidence type="ECO:0000256" key="6">
    <source>
        <dbReference type="SAM" id="Phobius"/>
    </source>
</evidence>
<dbReference type="PROSITE" id="PS00108">
    <property type="entry name" value="PROTEIN_KINASE_ST"/>
    <property type="match status" value="1"/>
</dbReference>
<feature type="domain" description="Protein kinase" evidence="7">
    <location>
        <begin position="20"/>
        <end position="273"/>
    </location>
</feature>
<accession>A0ABQ4G4L0</accession>
<reference evidence="8 9" key="1">
    <citation type="submission" date="2021-01" db="EMBL/GenBank/DDBJ databases">
        <title>Whole genome shotgun sequence of Microbispora corallina NBRC 16416.</title>
        <authorList>
            <person name="Komaki H."/>
            <person name="Tamura T."/>
        </authorList>
    </citation>
    <scope>NUCLEOTIDE SEQUENCE [LARGE SCALE GENOMIC DNA]</scope>
    <source>
        <strain evidence="8 9">NBRC 16416</strain>
    </source>
</reference>
<dbReference type="PROSITE" id="PS50011">
    <property type="entry name" value="PROTEIN_KINASE_DOM"/>
    <property type="match status" value="1"/>
</dbReference>
<evidence type="ECO:0000313" key="9">
    <source>
        <dbReference type="Proteomes" id="UP000603904"/>
    </source>
</evidence>
<keyword evidence="6" id="KW-1133">Transmembrane helix</keyword>
<dbReference type="PANTHER" id="PTHR43289:SF34">
    <property type="entry name" value="SERINE_THREONINE-PROTEIN KINASE YBDM-RELATED"/>
    <property type="match status" value="1"/>
</dbReference>
<comment type="caution">
    <text evidence="8">The sequence shown here is derived from an EMBL/GenBank/DDBJ whole genome shotgun (WGS) entry which is preliminary data.</text>
</comment>
<evidence type="ECO:0000259" key="7">
    <source>
        <dbReference type="PROSITE" id="PS50011"/>
    </source>
</evidence>
<evidence type="ECO:0000256" key="1">
    <source>
        <dbReference type="ARBA" id="ARBA00022679"/>
    </source>
</evidence>
<dbReference type="SUPFAM" id="SSF82171">
    <property type="entry name" value="DPP6 N-terminal domain-like"/>
    <property type="match status" value="1"/>
</dbReference>